<evidence type="ECO:0000313" key="1">
    <source>
        <dbReference type="EnsemblPlants" id="EMT09409"/>
    </source>
</evidence>
<sequence>MEDLGGLGLSGICGELHRVVFRSIIGYSVDAAFPSALLLAHVATLRGLCSLVEADHIGAWWVTLFLLEGDWMIVLPLLSRVWTAIYVFRVAALYCTQGDFRASFQRHLPHLPFTRFIPTYLLALALTSATFFLSLAALLLLHDYKVGLPLQLLAAAAFLAGTAYVAVVCHLACVVPMLEDSVQFAALRKSRALLAGKFWPSTRTPAGYEAAAATCHQSIFRAVLLHLPCQVSLPSTPPRRQTTSSSCASPSSHIELRICTAPRRRDPAPSMCRMKHRSTKDVVRWSHEAECTSKNAAPKR</sequence>
<reference evidence="1" key="1">
    <citation type="submission" date="2015-06" db="UniProtKB">
        <authorList>
            <consortium name="EnsemblPlants"/>
        </authorList>
    </citation>
    <scope>IDENTIFICATION</scope>
</reference>
<proteinExistence type="predicted"/>
<dbReference type="PANTHER" id="PTHR33133">
    <property type="entry name" value="OS08G0107100 PROTEIN-RELATED"/>
    <property type="match status" value="1"/>
</dbReference>
<accession>M8BRL1</accession>
<dbReference type="AlphaFoldDB" id="M8BRL1"/>
<dbReference type="EnsemblPlants" id="EMT09409">
    <property type="protein sequence ID" value="EMT09409"/>
    <property type="gene ID" value="F775_33284"/>
</dbReference>
<organism evidence="1">
    <name type="scientific">Aegilops tauschii</name>
    <name type="common">Tausch's goatgrass</name>
    <name type="synonym">Aegilops squarrosa</name>
    <dbReference type="NCBI Taxonomy" id="37682"/>
    <lineage>
        <taxon>Eukaryota</taxon>
        <taxon>Viridiplantae</taxon>
        <taxon>Streptophyta</taxon>
        <taxon>Embryophyta</taxon>
        <taxon>Tracheophyta</taxon>
        <taxon>Spermatophyta</taxon>
        <taxon>Magnoliopsida</taxon>
        <taxon>Liliopsida</taxon>
        <taxon>Poales</taxon>
        <taxon>Poaceae</taxon>
        <taxon>BOP clade</taxon>
        <taxon>Pooideae</taxon>
        <taxon>Triticodae</taxon>
        <taxon>Triticeae</taxon>
        <taxon>Triticinae</taxon>
        <taxon>Aegilops</taxon>
    </lineage>
</organism>
<name>M8BRL1_AEGTA</name>
<protein>
    <submittedName>
        <fullName evidence="1">Uncharacterized protein</fullName>
    </submittedName>
</protein>
<dbReference type="PANTHER" id="PTHR33133:SF32">
    <property type="entry name" value="CASP-LIKE PROTEIN"/>
    <property type="match status" value="1"/>
</dbReference>